<evidence type="ECO:0000313" key="4">
    <source>
        <dbReference type="Proteomes" id="UP000051952"/>
    </source>
</evidence>
<feature type="compositionally biased region" description="Basic and acidic residues" evidence="2">
    <location>
        <begin position="628"/>
        <end position="637"/>
    </location>
</feature>
<dbReference type="OrthoDB" id="249993at2759"/>
<feature type="compositionally biased region" description="Polar residues" evidence="2">
    <location>
        <begin position="211"/>
        <end position="224"/>
    </location>
</feature>
<dbReference type="VEuPathDB" id="TriTrypDB:BSAL_82910"/>
<feature type="compositionally biased region" description="Low complexity" evidence="2">
    <location>
        <begin position="603"/>
        <end position="620"/>
    </location>
</feature>
<dbReference type="EMBL" id="CYKH01000929">
    <property type="protein sequence ID" value="CUG67595.1"/>
    <property type="molecule type" value="Genomic_DNA"/>
</dbReference>
<reference evidence="4" key="1">
    <citation type="submission" date="2015-09" db="EMBL/GenBank/DDBJ databases">
        <authorList>
            <consortium name="Pathogen Informatics"/>
        </authorList>
    </citation>
    <scope>NUCLEOTIDE SEQUENCE [LARGE SCALE GENOMIC DNA]</scope>
    <source>
        <strain evidence="4">Lake Konstanz</strain>
    </source>
</reference>
<gene>
    <name evidence="3" type="ORF">BSAL_82910</name>
</gene>
<feature type="compositionally biased region" description="Polar residues" evidence="2">
    <location>
        <begin position="236"/>
        <end position="246"/>
    </location>
</feature>
<feature type="region of interest" description="Disordered" evidence="2">
    <location>
        <begin position="1"/>
        <end position="36"/>
    </location>
</feature>
<evidence type="ECO:0000256" key="1">
    <source>
        <dbReference type="SAM" id="Coils"/>
    </source>
</evidence>
<feature type="compositionally biased region" description="Polar residues" evidence="2">
    <location>
        <begin position="1029"/>
        <end position="1038"/>
    </location>
</feature>
<dbReference type="AlphaFoldDB" id="A0A0S4J6E2"/>
<keyword evidence="1" id="KW-0175">Coiled coil</keyword>
<evidence type="ECO:0000256" key="2">
    <source>
        <dbReference type="SAM" id="MobiDB-lite"/>
    </source>
</evidence>
<feature type="region of interest" description="Disordered" evidence="2">
    <location>
        <begin position="1013"/>
        <end position="1072"/>
    </location>
</feature>
<protein>
    <submittedName>
        <fullName evidence="3">Uncharacterized protein</fullName>
    </submittedName>
</protein>
<feature type="compositionally biased region" description="Polar residues" evidence="2">
    <location>
        <begin position="638"/>
        <end position="652"/>
    </location>
</feature>
<feature type="coiled-coil region" evidence="1">
    <location>
        <begin position="1075"/>
        <end position="1130"/>
    </location>
</feature>
<evidence type="ECO:0000313" key="3">
    <source>
        <dbReference type="EMBL" id="CUG67595.1"/>
    </source>
</evidence>
<organism evidence="3 4">
    <name type="scientific">Bodo saltans</name>
    <name type="common">Flagellated protozoan</name>
    <dbReference type="NCBI Taxonomy" id="75058"/>
    <lineage>
        <taxon>Eukaryota</taxon>
        <taxon>Discoba</taxon>
        <taxon>Euglenozoa</taxon>
        <taxon>Kinetoplastea</taxon>
        <taxon>Metakinetoplastina</taxon>
        <taxon>Eubodonida</taxon>
        <taxon>Bodonidae</taxon>
        <taxon>Bodo</taxon>
    </lineage>
</organism>
<feature type="compositionally biased region" description="Polar residues" evidence="2">
    <location>
        <begin position="21"/>
        <end position="31"/>
    </location>
</feature>
<name>A0A0S4J6E2_BODSA</name>
<sequence length="1194" mass="128493">MNHENDCEPVALEDTVAPGTKPSNTQHQRSQPLDGHLRTDAVLLTPSKNLEDAPKPIVLLLSRLRSTVLDVEHLLASSSDSVDATTAVIPYLAGDDTVRFLPAASATQPVDSSSTSATPGSNSAYASINILPMRRKLDAAKTILLELIKSNMLSELMTTITGDDADESIASGGAPAMTTISVQVDAVLTWLLCTQLITSPAAASLFDASNGEDTTAPSTAPSRFSQHRRHADPTRRTVSPTPAQQPSQQYKAFCASTDLRVLDVLESACRLIQKLVGLQEEATHSLTERIHAAPLDCDEQAMRAMLDAHDEESVARFHLLWVLFCSLRVALGCRDASHWELAPSLCCVNTTSTEAPAGDIDTTTRPLSEMLGGCSCFRSTAANGGSVPSKADAAQQRTRTSAVLAAVRDTGLLEFLLRRWDCLDGGRGGDRYDERNFKHEALLEFHQWLSGSMSMSLLEQLLSCLGRDMEHHYDEIGLLLEHIYSSHAALFQSPCGDANGTMEGPLPLMSYLADWISCTSGRHDEHTLASGQLSARFLTLCIVLFQERVHIPLALGKSIVRESLLRLADTAAVVKLEDELNDGHHVHQKRKATPLQRERWQVGRGSHAISGRSSARSAAAVHGSPVAKGERHGDNAHHSSPQRQTVSSSHVSPASAGIRCSSTSSQAVPQEATLLLALLSTRSDFWTSDMENTFSSKSLIANPLFSEWLGAAALILLPFSKQQKIVVETNTFIVTTVLQCPVTNVAATATIGVMDEVPPTSTTLQRPTTDDSSPLVGIPHLAHPTGRFFSISRHPPLGPSHQTCSGTQCFDSCGITVQHYVKFTFSDCMQRCAVVCEVRSSQLAARAASTGGVTILSRISGQAPHHISTEIRDNSTLPWSFGVSTIAPHSSSPFPYSSPSTAQRFSVSMGLCPDGPLVASRLHRRICELYFMAPQSSGGNASLSTDASVTVAMCAVHCAEVTAWMDVAMSNTNNSVWTSDVPPSSLLFSDDGAYAPLRLHQMLVSCSSLTALSSKPSTRSASPRGRSTRGVSPTTTSAAAADGLNAGPPILTSTAEKSDVGGPPSQALPPNNAALDQLSAELDASRQEVAELRALLTLKSQANEKLQLRLEASEEQRQGTTQRLSDLRLELELCQTSMVAPLRLETSKLRKQLQLKDQDLQLAMDALHTVALDNEVLSSHLHDVQQRLVKNLRL</sequence>
<accession>A0A0S4J6E2</accession>
<keyword evidence="4" id="KW-1185">Reference proteome</keyword>
<feature type="region of interest" description="Disordered" evidence="2">
    <location>
        <begin position="584"/>
        <end position="663"/>
    </location>
</feature>
<feature type="region of interest" description="Disordered" evidence="2">
    <location>
        <begin position="210"/>
        <end position="246"/>
    </location>
</feature>
<proteinExistence type="predicted"/>
<dbReference type="Proteomes" id="UP000051952">
    <property type="component" value="Unassembled WGS sequence"/>
</dbReference>